<reference evidence="2 3" key="1">
    <citation type="submission" date="2016-07" db="EMBL/GenBank/DDBJ databases">
        <authorList>
            <consortium name="Pathogen Informatics"/>
        </authorList>
    </citation>
    <scope>NUCLEOTIDE SEQUENCE [LARGE SCALE GENOMIC DNA]</scope>
</reference>
<evidence type="ECO:0000313" key="2">
    <source>
        <dbReference type="EMBL" id="SCA82184.1"/>
    </source>
</evidence>
<gene>
    <name evidence="2" type="ORF">PVC01_000121800</name>
</gene>
<dbReference type="Proteomes" id="UP000305196">
    <property type="component" value="Unassembled WGS sequence"/>
</dbReference>
<feature type="transmembrane region" description="Helical" evidence="1">
    <location>
        <begin position="284"/>
        <end position="304"/>
    </location>
</feature>
<keyword evidence="1" id="KW-0812">Transmembrane</keyword>
<dbReference type="VEuPathDB" id="PlasmoDB:PVX_062190"/>
<keyword evidence="1" id="KW-1133">Transmembrane helix</keyword>
<dbReference type="VEuPathDB" id="PlasmoDB:PVPAM_000038100"/>
<name>A0A1G4EC90_PLAVI</name>
<keyword evidence="1" id="KW-0472">Membrane</keyword>
<sequence>MSDKKEFILDKIKDKYKFIGDSTFYSIYREFSKKCHEYIIDRNESCAKDSLISSSVSPKVSKLLKELYSNLYRIYKTIKRYSNDYFEEMESEVKNMGCLYLKHWLYDQITINELQETEINELFEGWEQYIKKELEHFSLKHCEFYNLKENEINRIKKIHVLNKILHYNGNNSESFIKDKCIYMDYFGEGLDEFISSINKCSIEEYTYNYCKELKEFLNTCKDDNEFSGISIYDENTKSEAETARKYFLFSEKYKNEQLYMYVKDRELLNFVKTSHFLSNKSTTIAATSVVGSAIGLSSIFYYFYKFTPFGSTLRKGQRKNIVNIDGEAHNELSYTSDIEQASFKNREYKVAYHSYNNS</sequence>
<dbReference type="VEuPathDB" id="PlasmoDB:PVW1_020005800"/>
<accession>A0A1G4EC90</accession>
<dbReference type="EMBL" id="FLYI01000508">
    <property type="protein sequence ID" value="SCA82184.1"/>
    <property type="molecule type" value="Genomic_DNA"/>
</dbReference>
<evidence type="ECO:0000313" key="3">
    <source>
        <dbReference type="Proteomes" id="UP000305196"/>
    </source>
</evidence>
<organism evidence="2 3">
    <name type="scientific">Plasmodium vivax</name>
    <name type="common">malaria parasite P. vivax</name>
    <dbReference type="NCBI Taxonomy" id="5855"/>
    <lineage>
        <taxon>Eukaryota</taxon>
        <taxon>Sar</taxon>
        <taxon>Alveolata</taxon>
        <taxon>Apicomplexa</taxon>
        <taxon>Aconoidasida</taxon>
        <taxon>Haemosporida</taxon>
        <taxon>Plasmodiidae</taxon>
        <taxon>Plasmodium</taxon>
        <taxon>Plasmodium (Plasmodium)</taxon>
    </lineage>
</organism>
<protein>
    <recommendedName>
        <fullName evidence="4">VIR protein</fullName>
    </recommendedName>
</protein>
<evidence type="ECO:0000256" key="1">
    <source>
        <dbReference type="SAM" id="Phobius"/>
    </source>
</evidence>
<evidence type="ECO:0008006" key="4">
    <source>
        <dbReference type="Google" id="ProtNLM"/>
    </source>
</evidence>
<proteinExistence type="predicted"/>
<dbReference type="VEuPathDB" id="PlasmoDB:PVP01_0219600"/>
<dbReference type="AlphaFoldDB" id="A0A1G4EC90"/>